<feature type="transmembrane region" description="Helical" evidence="1">
    <location>
        <begin position="208"/>
        <end position="228"/>
    </location>
</feature>
<dbReference type="eggNOG" id="COG3559">
    <property type="taxonomic scope" value="Bacteria"/>
</dbReference>
<evidence type="ECO:0000313" key="2">
    <source>
        <dbReference type="EMBL" id="EJF44344.1"/>
    </source>
</evidence>
<organism evidence="2 3">
    <name type="scientific">Actinomyces massiliensis F0489</name>
    <dbReference type="NCBI Taxonomy" id="1125718"/>
    <lineage>
        <taxon>Bacteria</taxon>
        <taxon>Bacillati</taxon>
        <taxon>Actinomycetota</taxon>
        <taxon>Actinomycetes</taxon>
        <taxon>Actinomycetales</taxon>
        <taxon>Actinomycetaceae</taxon>
        <taxon>Actinomyces</taxon>
    </lineage>
</organism>
<keyword evidence="3" id="KW-1185">Reference proteome</keyword>
<dbReference type="AlphaFoldDB" id="J0NBI7"/>
<evidence type="ECO:0000256" key="1">
    <source>
        <dbReference type="SAM" id="Phobius"/>
    </source>
</evidence>
<keyword evidence="1" id="KW-0472">Membrane</keyword>
<feature type="transmembrane region" description="Helical" evidence="1">
    <location>
        <begin position="92"/>
        <end position="118"/>
    </location>
</feature>
<feature type="transmembrane region" description="Helical" evidence="1">
    <location>
        <begin position="139"/>
        <end position="167"/>
    </location>
</feature>
<accession>J0NBI7</accession>
<evidence type="ECO:0008006" key="4">
    <source>
        <dbReference type="Google" id="ProtNLM"/>
    </source>
</evidence>
<name>J0NBI7_9ACTO</name>
<proteinExistence type="predicted"/>
<sequence>MLVAGAGALYARREYLGGYLPDRSASRRRWRVHGRAGLLARLCLRPLAAWTVAAVCLSTLFGTMAGGVTDLLRPGSATAQMVDKMASGSPVAQFMGLLTVFTVLLVVVAAVGRAGALARSERAGLVEAQVAAGVSRTRLFVVQAGAAVVEGVVLLLVSGGVLAAVTATQVTADHAVARAVVYTVSQLPGLLAAVGIALALVGLAPRRVALVWAVVAWSAFARFLGGLVELPERARDLSVLGHYLDVVGPASWKPLALQAAVGLAGAAVGLLAYRRRDLGA</sequence>
<feature type="transmembrane region" description="Helical" evidence="1">
    <location>
        <begin position="255"/>
        <end position="273"/>
    </location>
</feature>
<protein>
    <recommendedName>
        <fullName evidence="4">ABC-2 family transporter protein</fullName>
    </recommendedName>
</protein>
<feature type="transmembrane region" description="Helical" evidence="1">
    <location>
        <begin position="47"/>
        <end position="72"/>
    </location>
</feature>
<reference evidence="2 3" key="1">
    <citation type="submission" date="2012-05" db="EMBL/GenBank/DDBJ databases">
        <authorList>
            <person name="Harkins D.M."/>
            <person name="Madupu R."/>
            <person name="Durkin A.S."/>
            <person name="Torralba M."/>
            <person name="Methe B."/>
            <person name="Sutton G.G."/>
            <person name="Nelson K.E."/>
        </authorList>
    </citation>
    <scope>NUCLEOTIDE SEQUENCE [LARGE SCALE GENOMIC DNA]</scope>
    <source>
        <strain evidence="2 3">F0489</strain>
    </source>
</reference>
<dbReference type="PATRIC" id="fig|1125718.3.peg.1516"/>
<dbReference type="Proteomes" id="UP000002941">
    <property type="component" value="Unassembled WGS sequence"/>
</dbReference>
<dbReference type="EMBL" id="AKFT01000113">
    <property type="protein sequence ID" value="EJF44344.1"/>
    <property type="molecule type" value="Genomic_DNA"/>
</dbReference>
<keyword evidence="1" id="KW-0812">Transmembrane</keyword>
<feature type="transmembrane region" description="Helical" evidence="1">
    <location>
        <begin position="179"/>
        <end position="201"/>
    </location>
</feature>
<comment type="caution">
    <text evidence="2">The sequence shown here is derived from an EMBL/GenBank/DDBJ whole genome shotgun (WGS) entry which is preliminary data.</text>
</comment>
<keyword evidence="1" id="KW-1133">Transmembrane helix</keyword>
<gene>
    <name evidence="2" type="ORF">HMPREF1318_0338</name>
</gene>
<evidence type="ECO:0000313" key="3">
    <source>
        <dbReference type="Proteomes" id="UP000002941"/>
    </source>
</evidence>